<dbReference type="Proteomes" id="UP000727506">
    <property type="component" value="Unassembled WGS sequence"/>
</dbReference>
<accession>A0A943UZF9</accession>
<evidence type="ECO:0000256" key="5">
    <source>
        <dbReference type="ARBA" id="ARBA00022839"/>
    </source>
</evidence>
<keyword evidence="4 6" id="KW-0378">Hydrolase</keyword>
<dbReference type="GO" id="GO:0005829">
    <property type="term" value="C:cytosol"/>
    <property type="evidence" value="ECO:0007669"/>
    <property type="project" value="TreeGrafter"/>
</dbReference>
<dbReference type="InterPro" id="IPR037004">
    <property type="entry name" value="Exonuc_VII_ssu_sf"/>
</dbReference>
<dbReference type="PANTHER" id="PTHR34137:SF1">
    <property type="entry name" value="EXODEOXYRIBONUCLEASE 7 SMALL SUBUNIT"/>
    <property type="match status" value="1"/>
</dbReference>
<comment type="function">
    <text evidence="6">Bidirectionally degrades single-stranded DNA into large acid-insoluble oligonucleotides, which are then degraded further into small acid-soluble oligonucleotides.</text>
</comment>
<keyword evidence="3 6" id="KW-0540">Nuclease</keyword>
<evidence type="ECO:0000256" key="4">
    <source>
        <dbReference type="ARBA" id="ARBA00022801"/>
    </source>
</evidence>
<dbReference type="GO" id="GO:0006308">
    <property type="term" value="P:DNA catabolic process"/>
    <property type="evidence" value="ECO:0007669"/>
    <property type="project" value="UniProtKB-UniRule"/>
</dbReference>
<keyword evidence="5 6" id="KW-0269">Exonuclease</keyword>
<dbReference type="InterPro" id="IPR003761">
    <property type="entry name" value="Exonuc_VII_S"/>
</dbReference>
<dbReference type="EMBL" id="JAGZSV010000355">
    <property type="protein sequence ID" value="MBS6941859.1"/>
    <property type="molecule type" value="Genomic_DNA"/>
</dbReference>
<dbReference type="AlphaFoldDB" id="A0A943UZF9"/>
<evidence type="ECO:0000313" key="7">
    <source>
        <dbReference type="EMBL" id="MBS6941859.1"/>
    </source>
</evidence>
<evidence type="ECO:0000256" key="3">
    <source>
        <dbReference type="ARBA" id="ARBA00022722"/>
    </source>
</evidence>
<dbReference type="SUPFAM" id="SSF116842">
    <property type="entry name" value="XseB-like"/>
    <property type="match status" value="1"/>
</dbReference>
<protein>
    <recommendedName>
        <fullName evidence="6">Exodeoxyribonuclease 7 small subunit</fullName>
        <ecNumber evidence="6">3.1.11.6</ecNumber>
    </recommendedName>
    <alternativeName>
        <fullName evidence="6">Exodeoxyribonuclease VII small subunit</fullName>
        <shortName evidence="6">Exonuclease VII small subunit</shortName>
    </alternativeName>
</protein>
<dbReference type="PANTHER" id="PTHR34137">
    <property type="entry name" value="EXODEOXYRIBONUCLEASE 7 SMALL SUBUNIT"/>
    <property type="match status" value="1"/>
</dbReference>
<sequence length="84" mass="9288">MTEMASRPVDEMSFREAMAELDRTVSILESNTLELEDSLKSYEYGVALLGDLKKRLSTAQQKVDVLMGQLDAPADDATTDMTLS</sequence>
<comment type="subcellular location">
    <subcellularLocation>
        <location evidence="6">Cytoplasm</location>
    </subcellularLocation>
</comment>
<comment type="catalytic activity">
    <reaction evidence="6">
        <text>Exonucleolytic cleavage in either 5'- to 3'- or 3'- to 5'-direction to yield nucleoside 5'-phosphates.</text>
        <dbReference type="EC" id="3.1.11.6"/>
    </reaction>
</comment>
<evidence type="ECO:0000313" key="8">
    <source>
        <dbReference type="Proteomes" id="UP000727506"/>
    </source>
</evidence>
<gene>
    <name evidence="6 7" type="primary">xseB</name>
    <name evidence="7" type="ORF">KH142_10445</name>
</gene>
<keyword evidence="2 6" id="KW-0963">Cytoplasm</keyword>
<name>A0A943UZF9_9ACTN</name>
<evidence type="ECO:0000256" key="1">
    <source>
        <dbReference type="ARBA" id="ARBA00009998"/>
    </source>
</evidence>
<dbReference type="GO" id="GO:0009318">
    <property type="term" value="C:exodeoxyribonuclease VII complex"/>
    <property type="evidence" value="ECO:0007669"/>
    <property type="project" value="UniProtKB-UniRule"/>
</dbReference>
<dbReference type="NCBIfam" id="TIGR01280">
    <property type="entry name" value="xseB"/>
    <property type="match status" value="1"/>
</dbReference>
<comment type="similarity">
    <text evidence="1 6">Belongs to the XseB family.</text>
</comment>
<proteinExistence type="inferred from homology"/>
<dbReference type="PIRSF" id="PIRSF006488">
    <property type="entry name" value="Exonuc_VII_S"/>
    <property type="match status" value="1"/>
</dbReference>
<dbReference type="GO" id="GO:0008855">
    <property type="term" value="F:exodeoxyribonuclease VII activity"/>
    <property type="evidence" value="ECO:0007669"/>
    <property type="project" value="UniProtKB-UniRule"/>
</dbReference>
<evidence type="ECO:0000256" key="2">
    <source>
        <dbReference type="ARBA" id="ARBA00022490"/>
    </source>
</evidence>
<dbReference type="Gene3D" id="1.10.287.1040">
    <property type="entry name" value="Exonuclease VII, small subunit"/>
    <property type="match status" value="1"/>
</dbReference>
<comment type="caution">
    <text evidence="7">The sequence shown here is derived from an EMBL/GenBank/DDBJ whole genome shotgun (WGS) entry which is preliminary data.</text>
</comment>
<dbReference type="HAMAP" id="MF_00337">
    <property type="entry name" value="Exonuc_7_S"/>
    <property type="match status" value="1"/>
</dbReference>
<evidence type="ECO:0000256" key="6">
    <source>
        <dbReference type="HAMAP-Rule" id="MF_00337"/>
    </source>
</evidence>
<dbReference type="Pfam" id="PF02609">
    <property type="entry name" value="Exonuc_VII_S"/>
    <property type="match status" value="1"/>
</dbReference>
<dbReference type="EC" id="3.1.11.6" evidence="6"/>
<reference evidence="7" key="1">
    <citation type="submission" date="2021-02" db="EMBL/GenBank/DDBJ databases">
        <title>Infant gut strain persistence is associated with maternal origin, phylogeny, and functional potential including surface adhesion and iron acquisition.</title>
        <authorList>
            <person name="Lou Y.C."/>
        </authorList>
    </citation>
    <scope>NUCLEOTIDE SEQUENCE</scope>
    <source>
        <strain evidence="7">L2_039_000G1_dasL2_039_000G1_concoct_11</strain>
    </source>
</reference>
<comment type="subunit">
    <text evidence="6">Heterooligomer composed of large and small subunits.</text>
</comment>
<organism evidence="7 8">
    <name type="scientific">Slackia piriformis</name>
    <dbReference type="NCBI Taxonomy" id="626934"/>
    <lineage>
        <taxon>Bacteria</taxon>
        <taxon>Bacillati</taxon>
        <taxon>Actinomycetota</taxon>
        <taxon>Coriobacteriia</taxon>
        <taxon>Eggerthellales</taxon>
        <taxon>Eggerthellaceae</taxon>
        <taxon>Slackia</taxon>
    </lineage>
</organism>